<protein>
    <submittedName>
        <fullName evidence="1">Uncharacterized protein</fullName>
    </submittedName>
</protein>
<dbReference type="AlphaFoldDB" id="A0A2A3X497"/>
<name>A0A2A3X497_BREAU</name>
<sequence length="110" mass="12927">MSATREQPGWLTEPCPSWCDEQHDDQDLIDDRRHHSAFWVVPVIQPVERYRHRSHRFEASELTMLTFRDVGDRETWVAIANDQQRLELTLESALRLQACLRQLLDAVTVS</sequence>
<dbReference type="InterPro" id="IPR054202">
    <property type="entry name" value="DUF6907"/>
</dbReference>
<proteinExistence type="predicted"/>
<reference evidence="1 2" key="1">
    <citation type="journal article" date="2017" name="Elife">
        <title>Extensive horizontal gene transfer in cheese-associated bacteria.</title>
        <authorList>
            <person name="Bonham K.S."/>
            <person name="Wolfe B.E."/>
            <person name="Dutton R.J."/>
        </authorList>
    </citation>
    <scope>NUCLEOTIDE SEQUENCE [LARGE SCALE GENOMIC DNA]</scope>
    <source>
        <strain evidence="1 2">JB5</strain>
    </source>
</reference>
<dbReference type="Pfam" id="PF21848">
    <property type="entry name" value="DUF6907"/>
    <property type="match status" value="1"/>
</dbReference>
<dbReference type="EMBL" id="NRGX01000001">
    <property type="protein sequence ID" value="PCC18337.1"/>
    <property type="molecule type" value="Genomic_DNA"/>
</dbReference>
<dbReference type="Proteomes" id="UP000218377">
    <property type="component" value="Unassembled WGS sequence"/>
</dbReference>
<dbReference type="RefSeq" id="WP_096157914.1">
    <property type="nucleotide sequence ID" value="NZ_NRGX01000001.1"/>
</dbReference>
<organism evidence="1 2">
    <name type="scientific">Brevibacterium aurantiacum</name>
    <dbReference type="NCBI Taxonomy" id="273384"/>
    <lineage>
        <taxon>Bacteria</taxon>
        <taxon>Bacillati</taxon>
        <taxon>Actinomycetota</taxon>
        <taxon>Actinomycetes</taxon>
        <taxon>Micrococcales</taxon>
        <taxon>Brevibacteriaceae</taxon>
        <taxon>Brevibacterium</taxon>
    </lineage>
</organism>
<accession>A0A2A3X497</accession>
<comment type="caution">
    <text evidence="1">The sequence shown here is derived from an EMBL/GenBank/DDBJ whole genome shotgun (WGS) entry which is preliminary data.</text>
</comment>
<evidence type="ECO:0000313" key="1">
    <source>
        <dbReference type="EMBL" id="PCC18337.1"/>
    </source>
</evidence>
<evidence type="ECO:0000313" key="2">
    <source>
        <dbReference type="Proteomes" id="UP000218377"/>
    </source>
</evidence>
<gene>
    <name evidence="1" type="ORF">CIK79_08570</name>
</gene>